<evidence type="ECO:0008006" key="9">
    <source>
        <dbReference type="Google" id="ProtNLM"/>
    </source>
</evidence>
<evidence type="ECO:0000256" key="3">
    <source>
        <dbReference type="ARBA" id="ARBA00023242"/>
    </source>
</evidence>
<evidence type="ECO:0000259" key="5">
    <source>
        <dbReference type="Pfam" id="PF04824"/>
    </source>
</evidence>
<comment type="subcellular location">
    <subcellularLocation>
        <location evidence="1">Nucleus</location>
    </subcellularLocation>
</comment>
<evidence type="ECO:0000313" key="8">
    <source>
        <dbReference type="Proteomes" id="UP001473302"/>
    </source>
</evidence>
<dbReference type="InterPro" id="IPR006910">
    <property type="entry name" value="Rad21_Rec8_N"/>
</dbReference>
<feature type="domain" description="Rad21/Rec8-like protein C-terminal eukaryotic" evidence="5">
    <location>
        <begin position="732"/>
        <end position="778"/>
    </location>
</feature>
<dbReference type="InterPro" id="IPR036390">
    <property type="entry name" value="WH_DNA-bd_sf"/>
</dbReference>
<accession>A0ABP9YXH0</accession>
<evidence type="ECO:0000259" key="6">
    <source>
        <dbReference type="Pfam" id="PF04825"/>
    </source>
</evidence>
<evidence type="ECO:0000256" key="1">
    <source>
        <dbReference type="ARBA" id="ARBA00004123"/>
    </source>
</evidence>
<sequence length="780" mass="89924">MLSEVNLPTGLYRLILSHAYSTEKEEIIGMLIGYWETVSNNNPYISAKTIAKVEYISFLSRSDKRKDRVEIAPESLHLAVEAAEEFSKLAGKEMGVIGWIEKVQITCFQSQADALTTTPKKINVPLIISPVENDKYTRELYWKLPDHLHEEHKKEYTASIDYIKYDLRFKGDNPQKSLPNAITELYNAGIYGQLTTNLIDNMILPATHTLDLKAIALDKEIKALKDRMLSMQNLDTSFYDDDLIKNAGNTNKIKRIPLKRNTLLLYDIPKLCDLLDHHQTSISLRTKAKLLLGVSKILRQQSFVLYDDSIQLYQRLQSHFKPDVNLKYPFISKKSITLPDTDDLIEFRHSSTIFSDLFGTQVDFKIEQEDYSILQMSDTISIDLPENRFDFAELLINSSRDNMDFIFNQHPITNPIHQPFDFTDMYDDIPQGTERGVERNPNEYTEHDNMDYGDDGVGLDAGDIYPSVFDLPNLSHSTALSEASARSLSSYNNNNINSVHNALPALIPEESEEVSINTEMCDDPERIESMLPLVGRPRTVRRMMLENTENTVIPWERYTTDNIVNTERIKLDKTIIKRNLRSPSIVFNPFQKDHTEVTGRKSPFLNIEDNRNRFFLSHISEQLTMKFSRTRIEKSRRADHRQRSYSSSGSGVHLRSSSDLTITPDMQTLHLGDMDLHDARFAQDTSFFDINDYGDYDYELNTEEGYQTRFSDEEQCRHALQEMRLFLSEGSDKILLDDLFQLKNRSGISQLFYNTLELASKRMIYASQIEPYGPIEIQFA</sequence>
<dbReference type="Pfam" id="PF04824">
    <property type="entry name" value="Rad21_Rec8"/>
    <property type="match status" value="1"/>
</dbReference>
<dbReference type="PANTHER" id="PTHR12585:SF69">
    <property type="entry name" value="FI11703P"/>
    <property type="match status" value="1"/>
</dbReference>
<dbReference type="Pfam" id="PF04825">
    <property type="entry name" value="Rad21_Rec8_N"/>
    <property type="match status" value="1"/>
</dbReference>
<dbReference type="InterPro" id="IPR006909">
    <property type="entry name" value="Rad21/Rec8_C_eu"/>
</dbReference>
<proteinExistence type="inferred from homology"/>
<dbReference type="Proteomes" id="UP001473302">
    <property type="component" value="Unassembled WGS sequence"/>
</dbReference>
<name>A0ABP9YXH0_9FUNG</name>
<feature type="domain" description="Rad21/Rec8-like protein N-terminal" evidence="6">
    <location>
        <begin position="257"/>
        <end position="323"/>
    </location>
</feature>
<feature type="compositionally biased region" description="Low complexity" evidence="4">
    <location>
        <begin position="644"/>
        <end position="657"/>
    </location>
</feature>
<reference evidence="7 8" key="1">
    <citation type="submission" date="2024-04" db="EMBL/GenBank/DDBJ databases">
        <title>genome sequences of Mucor flavus KT1a and Helicostylum pulchrum KT1b strains isolated from the surface of a dry-aged beef.</title>
        <authorList>
            <person name="Toyotome T."/>
            <person name="Hosono M."/>
            <person name="Torimaru M."/>
            <person name="Fukuda K."/>
            <person name="Mikami N."/>
        </authorList>
    </citation>
    <scope>NUCLEOTIDE SEQUENCE [LARGE SCALE GENOMIC DNA]</scope>
    <source>
        <strain evidence="7 8">KT1a</strain>
    </source>
</reference>
<keyword evidence="3" id="KW-0539">Nucleus</keyword>
<protein>
    <recommendedName>
        <fullName evidence="9">Rad21/Rec8-like protein N-terminal domain-containing protein</fullName>
    </recommendedName>
</protein>
<organism evidence="7 8">
    <name type="scientific">Mucor flavus</name>
    <dbReference type="NCBI Taxonomy" id="439312"/>
    <lineage>
        <taxon>Eukaryota</taxon>
        <taxon>Fungi</taxon>
        <taxon>Fungi incertae sedis</taxon>
        <taxon>Mucoromycota</taxon>
        <taxon>Mucoromycotina</taxon>
        <taxon>Mucoromycetes</taxon>
        <taxon>Mucorales</taxon>
        <taxon>Mucorineae</taxon>
        <taxon>Mucoraceae</taxon>
        <taxon>Mucor</taxon>
    </lineage>
</organism>
<dbReference type="Gene3D" id="3.40.140.10">
    <property type="entry name" value="Cytidine Deaminase, domain 2"/>
    <property type="match status" value="1"/>
</dbReference>
<comment type="similarity">
    <text evidence="2">Belongs to the rad21 family.</text>
</comment>
<keyword evidence="8" id="KW-1185">Reference proteome</keyword>
<evidence type="ECO:0000313" key="7">
    <source>
        <dbReference type="EMBL" id="GAA5811570.1"/>
    </source>
</evidence>
<evidence type="ECO:0000256" key="2">
    <source>
        <dbReference type="ARBA" id="ARBA00009870"/>
    </source>
</evidence>
<comment type="caution">
    <text evidence="7">The sequence shown here is derived from an EMBL/GenBank/DDBJ whole genome shotgun (WGS) entry which is preliminary data.</text>
</comment>
<dbReference type="PANTHER" id="PTHR12585">
    <property type="entry name" value="SCC1 / RAD21 FAMILY MEMBER"/>
    <property type="match status" value="1"/>
</dbReference>
<dbReference type="InterPro" id="IPR039781">
    <property type="entry name" value="Rad21/Rec8-like"/>
</dbReference>
<gene>
    <name evidence="7" type="ORF">MFLAVUS_005009</name>
</gene>
<feature type="region of interest" description="Disordered" evidence="4">
    <location>
        <begin position="632"/>
        <end position="657"/>
    </location>
</feature>
<evidence type="ECO:0000256" key="4">
    <source>
        <dbReference type="SAM" id="MobiDB-lite"/>
    </source>
</evidence>
<dbReference type="EMBL" id="BAABUK010000010">
    <property type="protein sequence ID" value="GAA5811570.1"/>
    <property type="molecule type" value="Genomic_DNA"/>
</dbReference>
<dbReference type="SUPFAM" id="SSF46785">
    <property type="entry name" value="Winged helix' DNA-binding domain"/>
    <property type="match status" value="1"/>
</dbReference>